<keyword evidence="8" id="KW-0418">Kinase</keyword>
<keyword evidence="11" id="KW-0333">Golgi apparatus</keyword>
<dbReference type="EMBL" id="OX597819">
    <property type="protein sequence ID" value="CAI9723760.1"/>
    <property type="molecule type" value="Genomic_DNA"/>
</dbReference>
<evidence type="ECO:0000256" key="7">
    <source>
        <dbReference type="ARBA" id="ARBA00022741"/>
    </source>
</evidence>
<evidence type="ECO:0000256" key="8">
    <source>
        <dbReference type="ARBA" id="ARBA00022777"/>
    </source>
</evidence>
<name>A0AA36AWU0_OCTVU</name>
<dbReference type="PROSITE" id="PS00107">
    <property type="entry name" value="PROTEIN_KINASE_ATP"/>
    <property type="match status" value="1"/>
</dbReference>
<feature type="compositionally biased region" description="Pro residues" evidence="20">
    <location>
        <begin position="31"/>
        <end position="40"/>
    </location>
</feature>
<feature type="region of interest" description="Disordered" evidence="20">
    <location>
        <begin position="1"/>
        <end position="40"/>
    </location>
</feature>
<feature type="transmembrane region" description="Helical" evidence="21">
    <location>
        <begin position="370"/>
        <end position="397"/>
    </location>
</feature>
<keyword evidence="12 21" id="KW-0472">Membrane</keyword>
<evidence type="ECO:0000256" key="6">
    <source>
        <dbReference type="ARBA" id="ARBA00022723"/>
    </source>
</evidence>
<dbReference type="GO" id="GO:0000139">
    <property type="term" value="C:Golgi membrane"/>
    <property type="evidence" value="ECO:0007669"/>
    <property type="project" value="UniProtKB-SubCell"/>
</dbReference>
<sequence>MAFSSPRPTPKFFTETATFSTKKARGTPRDSLPPKPPVKSAPPFSRIFALRLQQKALPVSFHKTNNNILLMFAEIVVLIDSLSCLSLLNPNYDEHNKEPYFNQCFEVVSKIGAGSFGEVYKVRSKADGQYYAVKKSREAFRGESDRKRKLEEVAKHEKLRHHPNCVKFCQAWEEMGRLYMQIELCKTSLYDFAEKNHNISETLIWKFLVDLLMALKHLHVHNLVHMDIKSENIFLSFDDICKLGDFGLVLDVSKGYDISDAQEGDPQYLAPELLEGKFGKPADIFSLGMTILELSSDLDLPRGGEGWHMLRHGQIPEEFLQGRSFDLKYVIRQMLDPDPTSRPIVEQLLAFPCVRKVYKKRIREYMISNIVSNAVHIMNSVMAFLFMLLTLIFTYPFSKLLYKVACPVTSPMNATNPELNLVDYTVSDDETFDVDVSSDSYGVPLDNSNSAESCFEGDTSGCGAFDEPVDNQCFRQNHKQKAYTTPILHRKRMLFHNSSKSASPGFPRKLDLVSSSSPKPVNTVMEGDGKENRPAIPVMLLDEVRPIEPRNLLGMFDAACEEEL</sequence>
<evidence type="ECO:0000256" key="13">
    <source>
        <dbReference type="ARBA" id="ARBA00023306"/>
    </source>
</evidence>
<keyword evidence="6" id="KW-0479">Metal-binding</keyword>
<evidence type="ECO:0000256" key="11">
    <source>
        <dbReference type="ARBA" id="ARBA00023034"/>
    </source>
</evidence>
<protein>
    <recommendedName>
        <fullName evidence="17">Membrane-associated tyrosine- and threonine-specific cdc2-inhibitory kinase</fullName>
        <ecNumber evidence="2">2.7.11.1</ecNumber>
    </recommendedName>
    <alternativeName>
        <fullName evidence="18">Myt1 kinase</fullName>
    </alternativeName>
</protein>
<dbReference type="Gene3D" id="3.30.200.20">
    <property type="entry name" value="Phosphorylase Kinase, domain 1"/>
    <property type="match status" value="1"/>
</dbReference>
<keyword evidence="9 19" id="KW-0067">ATP-binding</keyword>
<dbReference type="InterPro" id="IPR050339">
    <property type="entry name" value="CC_SR_Kinase"/>
</dbReference>
<evidence type="ECO:0000256" key="21">
    <source>
        <dbReference type="SAM" id="Phobius"/>
    </source>
</evidence>
<evidence type="ECO:0000256" key="15">
    <source>
        <dbReference type="ARBA" id="ARBA00047899"/>
    </source>
</evidence>
<dbReference type="PROSITE" id="PS50011">
    <property type="entry name" value="PROTEIN_KINASE_DOM"/>
    <property type="match status" value="1"/>
</dbReference>
<dbReference type="GO" id="GO:0046872">
    <property type="term" value="F:metal ion binding"/>
    <property type="evidence" value="ECO:0007669"/>
    <property type="project" value="UniProtKB-KW"/>
</dbReference>
<evidence type="ECO:0000256" key="16">
    <source>
        <dbReference type="ARBA" id="ARBA00048679"/>
    </source>
</evidence>
<dbReference type="GO" id="GO:0004674">
    <property type="term" value="F:protein serine/threonine kinase activity"/>
    <property type="evidence" value="ECO:0007669"/>
    <property type="project" value="UniProtKB-KW"/>
</dbReference>
<evidence type="ECO:0000256" key="5">
    <source>
        <dbReference type="ARBA" id="ARBA00022679"/>
    </source>
</evidence>
<comment type="catalytic activity">
    <reaction evidence="15">
        <text>L-threonyl-[protein] + ATP = O-phospho-L-threonyl-[protein] + ADP + H(+)</text>
        <dbReference type="Rhea" id="RHEA:46608"/>
        <dbReference type="Rhea" id="RHEA-COMP:11060"/>
        <dbReference type="Rhea" id="RHEA-COMP:11605"/>
        <dbReference type="ChEBI" id="CHEBI:15378"/>
        <dbReference type="ChEBI" id="CHEBI:30013"/>
        <dbReference type="ChEBI" id="CHEBI:30616"/>
        <dbReference type="ChEBI" id="CHEBI:61977"/>
        <dbReference type="ChEBI" id="CHEBI:456216"/>
        <dbReference type="EC" id="2.7.11.1"/>
    </reaction>
</comment>
<dbReference type="SUPFAM" id="SSF56112">
    <property type="entry name" value="Protein kinase-like (PK-like)"/>
    <property type="match status" value="1"/>
</dbReference>
<evidence type="ECO:0000256" key="14">
    <source>
        <dbReference type="ARBA" id="ARBA00037982"/>
    </source>
</evidence>
<evidence type="ECO:0000256" key="2">
    <source>
        <dbReference type="ARBA" id="ARBA00012513"/>
    </source>
</evidence>
<dbReference type="EC" id="2.7.11.1" evidence="2"/>
<evidence type="ECO:0000256" key="20">
    <source>
        <dbReference type="SAM" id="MobiDB-lite"/>
    </source>
</evidence>
<evidence type="ECO:0000313" key="23">
    <source>
        <dbReference type="EMBL" id="CAI9723760.1"/>
    </source>
</evidence>
<gene>
    <name evidence="23" type="ORF">OCTVUL_1B010105</name>
</gene>
<dbReference type="GO" id="GO:0005524">
    <property type="term" value="F:ATP binding"/>
    <property type="evidence" value="ECO:0007669"/>
    <property type="project" value="UniProtKB-UniRule"/>
</dbReference>
<dbReference type="SMART" id="SM00220">
    <property type="entry name" value="S_TKc"/>
    <property type="match status" value="1"/>
</dbReference>
<dbReference type="InterPro" id="IPR017441">
    <property type="entry name" value="Protein_kinase_ATP_BS"/>
</dbReference>
<evidence type="ECO:0000256" key="9">
    <source>
        <dbReference type="ARBA" id="ARBA00022840"/>
    </source>
</evidence>
<reference evidence="23" key="1">
    <citation type="submission" date="2023-08" db="EMBL/GenBank/DDBJ databases">
        <authorList>
            <person name="Alioto T."/>
            <person name="Alioto T."/>
            <person name="Gomez Garrido J."/>
        </authorList>
    </citation>
    <scope>NUCLEOTIDE SEQUENCE</scope>
</reference>
<dbReference type="FunFam" id="1.10.510.10:FF:000315">
    <property type="entry name" value="membrane-associated tyrosine- and threonine-specific cdc2-inhibitory kinase"/>
    <property type="match status" value="1"/>
</dbReference>
<dbReference type="PROSITE" id="PS00108">
    <property type="entry name" value="PROTEIN_KINASE_ST"/>
    <property type="match status" value="1"/>
</dbReference>
<keyword evidence="7 19" id="KW-0547">Nucleotide-binding</keyword>
<evidence type="ECO:0000256" key="10">
    <source>
        <dbReference type="ARBA" id="ARBA00022842"/>
    </source>
</evidence>
<keyword evidence="10" id="KW-0460">Magnesium</keyword>
<dbReference type="AlphaFoldDB" id="A0AA36AWU0"/>
<dbReference type="InterPro" id="IPR008271">
    <property type="entry name" value="Ser/Thr_kinase_AS"/>
</dbReference>
<dbReference type="Proteomes" id="UP001162480">
    <property type="component" value="Chromosome 6"/>
</dbReference>
<accession>A0AA36AWU0</accession>
<organism evidence="23 24">
    <name type="scientific">Octopus vulgaris</name>
    <name type="common">Common octopus</name>
    <dbReference type="NCBI Taxonomy" id="6645"/>
    <lineage>
        <taxon>Eukaryota</taxon>
        <taxon>Metazoa</taxon>
        <taxon>Spiralia</taxon>
        <taxon>Lophotrochozoa</taxon>
        <taxon>Mollusca</taxon>
        <taxon>Cephalopoda</taxon>
        <taxon>Coleoidea</taxon>
        <taxon>Octopodiformes</taxon>
        <taxon>Octopoda</taxon>
        <taxon>Incirrata</taxon>
        <taxon>Octopodidae</taxon>
        <taxon>Octopus</taxon>
    </lineage>
</organism>
<keyword evidence="21" id="KW-1133">Transmembrane helix</keyword>
<evidence type="ECO:0000256" key="12">
    <source>
        <dbReference type="ARBA" id="ARBA00023136"/>
    </source>
</evidence>
<evidence type="ECO:0000256" key="4">
    <source>
        <dbReference type="ARBA" id="ARBA00022553"/>
    </source>
</evidence>
<evidence type="ECO:0000256" key="17">
    <source>
        <dbReference type="ARBA" id="ARBA00074601"/>
    </source>
</evidence>
<evidence type="ECO:0000256" key="18">
    <source>
        <dbReference type="ARBA" id="ARBA00084081"/>
    </source>
</evidence>
<keyword evidence="3" id="KW-0723">Serine/threonine-protein kinase</keyword>
<dbReference type="Gene3D" id="1.10.510.10">
    <property type="entry name" value="Transferase(Phosphotransferase) domain 1"/>
    <property type="match status" value="1"/>
</dbReference>
<dbReference type="FunFam" id="3.30.200.20:FF:000280">
    <property type="entry name" value="membrane-associated tyrosine- and threonine-specific cdc2-inhibitory kinase"/>
    <property type="match status" value="1"/>
</dbReference>
<dbReference type="GO" id="GO:0051321">
    <property type="term" value="P:meiotic cell cycle"/>
    <property type="evidence" value="ECO:0007669"/>
    <property type="project" value="TreeGrafter"/>
</dbReference>
<dbReference type="InterPro" id="IPR011009">
    <property type="entry name" value="Kinase-like_dom_sf"/>
</dbReference>
<keyword evidence="5" id="KW-0808">Transferase</keyword>
<keyword evidence="21" id="KW-0812">Transmembrane</keyword>
<proteinExistence type="inferred from homology"/>
<keyword evidence="13" id="KW-0131">Cell cycle</keyword>
<dbReference type="Pfam" id="PF00069">
    <property type="entry name" value="Pkinase"/>
    <property type="match status" value="1"/>
</dbReference>
<dbReference type="PANTHER" id="PTHR11042">
    <property type="entry name" value="EUKARYOTIC TRANSLATION INITIATION FACTOR 2-ALPHA KINASE EIF2-ALPHA KINASE -RELATED"/>
    <property type="match status" value="1"/>
</dbReference>
<keyword evidence="24" id="KW-1185">Reference proteome</keyword>
<feature type="binding site" evidence="19">
    <location>
        <position position="135"/>
    </location>
    <ligand>
        <name>ATP</name>
        <dbReference type="ChEBI" id="CHEBI:30616"/>
    </ligand>
</feature>
<evidence type="ECO:0000259" key="22">
    <source>
        <dbReference type="PROSITE" id="PS50011"/>
    </source>
</evidence>
<dbReference type="CDD" id="cd14050">
    <property type="entry name" value="PKc_Myt1"/>
    <property type="match status" value="1"/>
</dbReference>
<feature type="region of interest" description="Disordered" evidence="20">
    <location>
        <begin position="499"/>
        <end position="530"/>
    </location>
</feature>
<comment type="subcellular location">
    <subcellularLocation>
        <location evidence="1">Golgi apparatus membrane</location>
        <topology evidence="1">Peripheral membrane protein</topology>
    </subcellularLocation>
</comment>
<evidence type="ECO:0000256" key="3">
    <source>
        <dbReference type="ARBA" id="ARBA00022527"/>
    </source>
</evidence>
<keyword evidence="4" id="KW-0597">Phosphoprotein</keyword>
<dbReference type="GO" id="GO:0005634">
    <property type="term" value="C:nucleus"/>
    <property type="evidence" value="ECO:0007669"/>
    <property type="project" value="TreeGrafter"/>
</dbReference>
<comment type="catalytic activity">
    <reaction evidence="16">
        <text>L-seryl-[protein] + ATP = O-phospho-L-seryl-[protein] + ADP + H(+)</text>
        <dbReference type="Rhea" id="RHEA:17989"/>
        <dbReference type="Rhea" id="RHEA-COMP:9863"/>
        <dbReference type="Rhea" id="RHEA-COMP:11604"/>
        <dbReference type="ChEBI" id="CHEBI:15378"/>
        <dbReference type="ChEBI" id="CHEBI:29999"/>
        <dbReference type="ChEBI" id="CHEBI:30616"/>
        <dbReference type="ChEBI" id="CHEBI:83421"/>
        <dbReference type="ChEBI" id="CHEBI:456216"/>
        <dbReference type="EC" id="2.7.11.1"/>
    </reaction>
</comment>
<evidence type="ECO:0000256" key="1">
    <source>
        <dbReference type="ARBA" id="ARBA00004395"/>
    </source>
</evidence>
<feature type="domain" description="Protein kinase" evidence="22">
    <location>
        <begin position="105"/>
        <end position="354"/>
    </location>
</feature>
<dbReference type="PANTHER" id="PTHR11042:SF183">
    <property type="entry name" value="MEMBRANE-ASSOCIATED TYROSINE- AND THREONINE-SPECIFIC CDC2-INHIBITORY KINASE"/>
    <property type="match status" value="1"/>
</dbReference>
<evidence type="ECO:0000313" key="24">
    <source>
        <dbReference type="Proteomes" id="UP001162480"/>
    </source>
</evidence>
<dbReference type="GO" id="GO:0110031">
    <property type="term" value="P:negative regulation of G2/MI transition of meiotic cell cycle"/>
    <property type="evidence" value="ECO:0007669"/>
    <property type="project" value="TreeGrafter"/>
</dbReference>
<evidence type="ECO:0000256" key="19">
    <source>
        <dbReference type="PROSITE-ProRule" id="PRU10141"/>
    </source>
</evidence>
<comment type="similarity">
    <text evidence="14">Belongs to the protein kinase superfamily. Ser/Thr protein kinase family. GCN2 subfamily.</text>
</comment>
<dbReference type="InterPro" id="IPR000719">
    <property type="entry name" value="Prot_kinase_dom"/>
</dbReference>